<evidence type="ECO:0000313" key="7">
    <source>
        <dbReference type="Proteomes" id="UP000886860"/>
    </source>
</evidence>
<evidence type="ECO:0000259" key="5">
    <source>
        <dbReference type="PROSITE" id="PS50931"/>
    </source>
</evidence>
<evidence type="ECO:0000313" key="6">
    <source>
        <dbReference type="EMBL" id="HIT40927.1"/>
    </source>
</evidence>
<dbReference type="AlphaFoldDB" id="A0A9D1GI20"/>
<dbReference type="Gene3D" id="1.10.10.10">
    <property type="entry name" value="Winged helix-like DNA-binding domain superfamily/Winged helix DNA-binding domain"/>
    <property type="match status" value="1"/>
</dbReference>
<proteinExistence type="inferred from homology"/>
<reference evidence="6" key="1">
    <citation type="submission" date="2020-10" db="EMBL/GenBank/DDBJ databases">
        <authorList>
            <person name="Gilroy R."/>
        </authorList>
    </citation>
    <scope>NUCLEOTIDE SEQUENCE</scope>
    <source>
        <strain evidence="6">CHK123-3438</strain>
    </source>
</reference>
<dbReference type="PRINTS" id="PR00039">
    <property type="entry name" value="HTHLYSR"/>
</dbReference>
<keyword evidence="4" id="KW-0804">Transcription</keyword>
<dbReference type="Pfam" id="PF03466">
    <property type="entry name" value="LysR_substrate"/>
    <property type="match status" value="1"/>
</dbReference>
<dbReference type="Gene3D" id="3.40.190.290">
    <property type="match status" value="1"/>
</dbReference>
<feature type="domain" description="HTH lysR-type" evidence="5">
    <location>
        <begin position="1"/>
        <end position="58"/>
    </location>
</feature>
<evidence type="ECO:0000256" key="2">
    <source>
        <dbReference type="ARBA" id="ARBA00023015"/>
    </source>
</evidence>
<dbReference type="InterPro" id="IPR036388">
    <property type="entry name" value="WH-like_DNA-bd_sf"/>
</dbReference>
<sequence length="308" mass="35153">MDTKQIEYILKIAEENNITKAAGKLFITQSALNQQLIKLEKELGTPLFHRSRTNWHLTEAGEIYVKNAKQMLQIKKDTYQMIHDLTEGRCGHLSVGFTAGRGITMFTSSYAVFHQLYPNIIIEPKEGIVRDLQKLICQGDLDIGFLTLTDKDRTDDIYETIYTEELFLAVPSGHPIVKSHPAKEGEYATLDIRELQYEPFVLMDKRSTMRTLVDQIFSSAGFEPQILFETGNNHTIISMIHASLCCGILTYYYVKDLPPGITCFRLPSRPTWDFTASYKKGRYLSEAARCFIDLMKSQWGKSGTPDQK</sequence>
<dbReference type="FunFam" id="1.10.10.10:FF:000001">
    <property type="entry name" value="LysR family transcriptional regulator"/>
    <property type="match status" value="1"/>
</dbReference>
<dbReference type="CDD" id="cd05466">
    <property type="entry name" value="PBP2_LTTR_substrate"/>
    <property type="match status" value="1"/>
</dbReference>
<name>A0A9D1GI20_9FIRM</name>
<dbReference type="Proteomes" id="UP000886860">
    <property type="component" value="Unassembled WGS sequence"/>
</dbReference>
<dbReference type="SUPFAM" id="SSF46785">
    <property type="entry name" value="Winged helix' DNA-binding domain"/>
    <property type="match status" value="1"/>
</dbReference>
<keyword evidence="2" id="KW-0805">Transcription regulation</keyword>
<dbReference type="PROSITE" id="PS50931">
    <property type="entry name" value="HTH_LYSR"/>
    <property type="match status" value="1"/>
</dbReference>
<dbReference type="PANTHER" id="PTHR30419:SF28">
    <property type="entry name" value="HTH-TYPE TRANSCRIPTIONAL REGULATOR BSDA"/>
    <property type="match status" value="1"/>
</dbReference>
<dbReference type="InterPro" id="IPR050950">
    <property type="entry name" value="HTH-type_LysR_regulators"/>
</dbReference>
<accession>A0A9D1GI20</accession>
<comment type="similarity">
    <text evidence="1">Belongs to the LysR transcriptional regulatory family.</text>
</comment>
<dbReference type="GO" id="GO:0003700">
    <property type="term" value="F:DNA-binding transcription factor activity"/>
    <property type="evidence" value="ECO:0007669"/>
    <property type="project" value="InterPro"/>
</dbReference>
<organism evidence="6 7">
    <name type="scientific">Candidatus Caccovicinus merdipullorum</name>
    <dbReference type="NCBI Taxonomy" id="2840724"/>
    <lineage>
        <taxon>Bacteria</taxon>
        <taxon>Bacillati</taxon>
        <taxon>Bacillota</taxon>
        <taxon>Clostridia</taxon>
        <taxon>Eubacteriales</taxon>
        <taxon>Candidatus Caccovicinus</taxon>
    </lineage>
</organism>
<evidence type="ECO:0000256" key="1">
    <source>
        <dbReference type="ARBA" id="ARBA00009437"/>
    </source>
</evidence>
<dbReference type="Pfam" id="PF00126">
    <property type="entry name" value="HTH_1"/>
    <property type="match status" value="1"/>
</dbReference>
<dbReference type="EMBL" id="DVKS01000041">
    <property type="protein sequence ID" value="HIT40927.1"/>
    <property type="molecule type" value="Genomic_DNA"/>
</dbReference>
<dbReference type="InterPro" id="IPR036390">
    <property type="entry name" value="WH_DNA-bd_sf"/>
</dbReference>
<dbReference type="InterPro" id="IPR000847">
    <property type="entry name" value="LysR_HTH_N"/>
</dbReference>
<keyword evidence="3" id="KW-0238">DNA-binding</keyword>
<dbReference type="GO" id="GO:0005829">
    <property type="term" value="C:cytosol"/>
    <property type="evidence" value="ECO:0007669"/>
    <property type="project" value="TreeGrafter"/>
</dbReference>
<protein>
    <submittedName>
        <fullName evidence="6">LysR family transcriptional regulator</fullName>
    </submittedName>
</protein>
<comment type="caution">
    <text evidence="6">The sequence shown here is derived from an EMBL/GenBank/DDBJ whole genome shotgun (WGS) entry which is preliminary data.</text>
</comment>
<evidence type="ECO:0000256" key="3">
    <source>
        <dbReference type="ARBA" id="ARBA00023125"/>
    </source>
</evidence>
<dbReference type="GO" id="GO:0003677">
    <property type="term" value="F:DNA binding"/>
    <property type="evidence" value="ECO:0007669"/>
    <property type="project" value="UniProtKB-KW"/>
</dbReference>
<gene>
    <name evidence="6" type="ORF">IAB60_02320</name>
</gene>
<reference evidence="6" key="2">
    <citation type="journal article" date="2021" name="PeerJ">
        <title>Extensive microbial diversity within the chicken gut microbiome revealed by metagenomics and culture.</title>
        <authorList>
            <person name="Gilroy R."/>
            <person name="Ravi A."/>
            <person name="Getino M."/>
            <person name="Pursley I."/>
            <person name="Horton D.L."/>
            <person name="Alikhan N.F."/>
            <person name="Baker D."/>
            <person name="Gharbi K."/>
            <person name="Hall N."/>
            <person name="Watson M."/>
            <person name="Adriaenssens E.M."/>
            <person name="Foster-Nyarko E."/>
            <person name="Jarju S."/>
            <person name="Secka A."/>
            <person name="Antonio M."/>
            <person name="Oren A."/>
            <person name="Chaudhuri R.R."/>
            <person name="La Ragione R."/>
            <person name="Hildebrand F."/>
            <person name="Pallen M.J."/>
        </authorList>
    </citation>
    <scope>NUCLEOTIDE SEQUENCE</scope>
    <source>
        <strain evidence="6">CHK123-3438</strain>
    </source>
</reference>
<dbReference type="InterPro" id="IPR005119">
    <property type="entry name" value="LysR_subst-bd"/>
</dbReference>
<dbReference type="PANTHER" id="PTHR30419">
    <property type="entry name" value="HTH-TYPE TRANSCRIPTIONAL REGULATOR YBHD"/>
    <property type="match status" value="1"/>
</dbReference>
<dbReference type="SUPFAM" id="SSF53850">
    <property type="entry name" value="Periplasmic binding protein-like II"/>
    <property type="match status" value="1"/>
</dbReference>
<evidence type="ECO:0000256" key="4">
    <source>
        <dbReference type="ARBA" id="ARBA00023163"/>
    </source>
</evidence>